<dbReference type="EMBL" id="LR699553">
    <property type="protein sequence ID" value="VVD26851.1"/>
    <property type="molecule type" value="Genomic_DNA"/>
</dbReference>
<sequence>MSNMLKEALASAETVAAQLTDTSRVEALAAKLAEEPRHVALTVARGSSDHAASYFASLTMSRLGVPVASLPMSVATLQQAPLQVRDQLALAFSQSGKSPDLVGTMEALRKAGALTVAAVNVSGSPLADACEFELPLVAGPELSVAATKSYIAMLSISAQLVAHWQNDAELLAALKTLPEALRAAGKLDWSNAVEELRGVERMIVIGRGLGLAIAQEAALKLKETSGIQAEAFSSAEVRHGPMELIDRDYPLLVFAPRGPEQAGLLQLARDMKARGARVLLAAPAEVPEATLPLATTAHAALDPIAAILSFYVMAAGLAAARGRNPDAPRHLNKVTETH</sequence>
<dbReference type="GO" id="GO:0097367">
    <property type="term" value="F:carbohydrate derivative binding"/>
    <property type="evidence" value="ECO:0007669"/>
    <property type="project" value="InterPro"/>
</dbReference>
<dbReference type="InterPro" id="IPR046348">
    <property type="entry name" value="SIS_dom_sf"/>
</dbReference>
<dbReference type="GO" id="GO:1901135">
    <property type="term" value="P:carbohydrate derivative metabolic process"/>
    <property type="evidence" value="ECO:0007669"/>
    <property type="project" value="InterPro"/>
</dbReference>
<feature type="domain" description="SIS" evidence="2">
    <location>
        <begin position="28"/>
        <end position="176"/>
    </location>
</feature>
<organism evidence="3 4">
    <name type="scientific">Paraburkholderia dioscoreae</name>
    <dbReference type="NCBI Taxonomy" id="2604047"/>
    <lineage>
        <taxon>Bacteria</taxon>
        <taxon>Pseudomonadati</taxon>
        <taxon>Pseudomonadota</taxon>
        <taxon>Betaproteobacteria</taxon>
        <taxon>Burkholderiales</taxon>
        <taxon>Burkholderiaceae</taxon>
        <taxon>Paraburkholderia</taxon>
    </lineage>
</organism>
<dbReference type="CDD" id="cd05009">
    <property type="entry name" value="SIS_GlmS_GlmD_2"/>
    <property type="match status" value="1"/>
</dbReference>
<protein>
    <submittedName>
        <fullName evidence="3">Putative phosphosugar isomerase</fullName>
    </submittedName>
</protein>
<accession>A0A5Q4Z7E9</accession>
<evidence type="ECO:0000313" key="3">
    <source>
        <dbReference type="EMBL" id="VVD26851.1"/>
    </source>
</evidence>
<dbReference type="PANTHER" id="PTHR10937:SF8">
    <property type="entry name" value="AMINOTRANSFERASE-RELATED"/>
    <property type="match status" value="1"/>
</dbReference>
<proteinExistence type="predicted"/>
<gene>
    <name evidence="3" type="ORF">PDMSB3_0389</name>
</gene>
<dbReference type="Gene3D" id="3.40.50.10490">
    <property type="entry name" value="Glucose-6-phosphate isomerase like protein, domain 1"/>
    <property type="match status" value="2"/>
</dbReference>
<dbReference type="KEGG" id="pdio:PDMSB3_0389"/>
<feature type="domain" description="SIS" evidence="2">
    <location>
        <begin position="192"/>
        <end position="328"/>
    </location>
</feature>
<dbReference type="PANTHER" id="PTHR10937">
    <property type="entry name" value="GLUCOSAMINE--FRUCTOSE-6-PHOSPHATE AMINOTRANSFERASE, ISOMERIZING"/>
    <property type="match status" value="1"/>
</dbReference>
<dbReference type="GO" id="GO:0016853">
    <property type="term" value="F:isomerase activity"/>
    <property type="evidence" value="ECO:0007669"/>
    <property type="project" value="UniProtKB-KW"/>
</dbReference>
<evidence type="ECO:0000256" key="1">
    <source>
        <dbReference type="ARBA" id="ARBA00022737"/>
    </source>
</evidence>
<evidence type="ECO:0000313" key="4">
    <source>
        <dbReference type="Proteomes" id="UP000325811"/>
    </source>
</evidence>
<dbReference type="Pfam" id="PF01380">
    <property type="entry name" value="SIS"/>
    <property type="match status" value="2"/>
</dbReference>
<dbReference type="Proteomes" id="UP000325811">
    <property type="component" value="Chromosome I"/>
</dbReference>
<evidence type="ECO:0000259" key="2">
    <source>
        <dbReference type="PROSITE" id="PS51464"/>
    </source>
</evidence>
<keyword evidence="1" id="KW-0677">Repeat</keyword>
<dbReference type="SUPFAM" id="SSF53697">
    <property type="entry name" value="SIS domain"/>
    <property type="match status" value="1"/>
</dbReference>
<dbReference type="AlphaFoldDB" id="A0A5Q4Z7E9"/>
<dbReference type="CDD" id="cd05008">
    <property type="entry name" value="SIS_GlmS_GlmD_1"/>
    <property type="match status" value="1"/>
</dbReference>
<keyword evidence="3" id="KW-0413">Isomerase</keyword>
<keyword evidence="4" id="KW-1185">Reference proteome</keyword>
<dbReference type="PROSITE" id="PS51464">
    <property type="entry name" value="SIS"/>
    <property type="match status" value="2"/>
</dbReference>
<dbReference type="InterPro" id="IPR001347">
    <property type="entry name" value="SIS_dom"/>
</dbReference>
<dbReference type="InterPro" id="IPR035466">
    <property type="entry name" value="GlmS/AgaS_SIS"/>
</dbReference>
<dbReference type="InterPro" id="IPR035490">
    <property type="entry name" value="GlmS/FrlB_SIS"/>
</dbReference>
<name>A0A5Q4Z7E9_9BURK</name>
<reference evidence="3 4" key="1">
    <citation type="submission" date="2019-08" db="EMBL/GenBank/DDBJ databases">
        <authorList>
            <person name="Herpell B J."/>
        </authorList>
    </citation>
    <scope>NUCLEOTIDE SEQUENCE [LARGE SCALE GENOMIC DNA]</scope>
    <source>
        <strain evidence="4">Msb3</strain>
    </source>
</reference>